<dbReference type="CDD" id="cd19499">
    <property type="entry name" value="RecA-like_ClpB_Hsp104-like"/>
    <property type="match status" value="1"/>
</dbReference>
<keyword evidence="13" id="KW-1185">Reference proteome</keyword>
<dbReference type="InterPro" id="IPR003593">
    <property type="entry name" value="AAA+_ATPase"/>
</dbReference>
<organism evidence="12 13">
    <name type="scientific">Spirobacillus cienkowskii</name>
    <dbReference type="NCBI Taxonomy" id="495820"/>
    <lineage>
        <taxon>Bacteria</taxon>
        <taxon>Pseudomonadati</taxon>
        <taxon>Bdellovibrionota</taxon>
        <taxon>Oligoflexia</taxon>
        <taxon>Silvanigrellales</taxon>
        <taxon>Spirobacillus</taxon>
    </lineage>
</organism>
<dbReference type="AlphaFoldDB" id="A0A369KXE7"/>
<dbReference type="PANTHER" id="PTHR11638">
    <property type="entry name" value="ATP-DEPENDENT CLP PROTEASE"/>
    <property type="match status" value="1"/>
</dbReference>
<dbReference type="SMART" id="SM00382">
    <property type="entry name" value="AAA"/>
    <property type="match status" value="2"/>
</dbReference>
<dbReference type="InterPro" id="IPR027417">
    <property type="entry name" value="P-loop_NTPase"/>
</dbReference>
<dbReference type="Pfam" id="PF00004">
    <property type="entry name" value="AAA"/>
    <property type="match status" value="1"/>
</dbReference>
<evidence type="ECO:0000256" key="7">
    <source>
        <dbReference type="ARBA" id="ARBA00026057"/>
    </source>
</evidence>
<dbReference type="InterPro" id="IPR001270">
    <property type="entry name" value="ClpA/B"/>
</dbReference>
<dbReference type="Pfam" id="PF07724">
    <property type="entry name" value="AAA_2"/>
    <property type="match status" value="1"/>
</dbReference>
<reference evidence="12" key="1">
    <citation type="submission" date="2018-04" db="EMBL/GenBank/DDBJ databases">
        <title>Draft genome sequence of the Candidatus Spirobacillus cienkowskii, a pathogen of freshwater Daphnia species, reconstructed from hemolymph metagenomic reads.</title>
        <authorList>
            <person name="Bresciani L."/>
            <person name="Lemos L.N."/>
            <person name="Wale N."/>
            <person name="Lin J.Y."/>
            <person name="Fernandes G.R."/>
            <person name="Duffy M.A."/>
            <person name="Rodrigues J.M."/>
        </authorList>
    </citation>
    <scope>NUCLEOTIDE SEQUENCE [LARGE SCALE GENOMIC DNA]</scope>
    <source>
        <strain evidence="12">Binning01</strain>
    </source>
</reference>
<proteinExistence type="inferred from homology"/>
<name>A0A369KXE7_9BACT</name>
<dbReference type="Gene3D" id="1.10.1780.10">
    <property type="entry name" value="Clp, N-terminal domain"/>
    <property type="match status" value="1"/>
</dbReference>
<dbReference type="InterPro" id="IPR050130">
    <property type="entry name" value="ClpA_ClpB"/>
</dbReference>
<dbReference type="Pfam" id="PF10431">
    <property type="entry name" value="ClpB_D2-small"/>
    <property type="match status" value="1"/>
</dbReference>
<keyword evidence="5 9" id="KW-0067">ATP-binding</keyword>
<evidence type="ECO:0000256" key="5">
    <source>
        <dbReference type="ARBA" id="ARBA00022840"/>
    </source>
</evidence>
<dbReference type="FunFam" id="3.40.50.300:FF:000010">
    <property type="entry name" value="Chaperone clpB 1, putative"/>
    <property type="match status" value="1"/>
</dbReference>
<evidence type="ECO:0000256" key="4">
    <source>
        <dbReference type="ARBA" id="ARBA00022741"/>
    </source>
</evidence>
<evidence type="ECO:0000256" key="1">
    <source>
        <dbReference type="ARBA" id="ARBA00008675"/>
    </source>
</evidence>
<dbReference type="CDD" id="cd00009">
    <property type="entry name" value="AAA"/>
    <property type="match status" value="1"/>
</dbReference>
<dbReference type="PROSITE" id="PS00870">
    <property type="entry name" value="CLPAB_1"/>
    <property type="match status" value="1"/>
</dbReference>
<evidence type="ECO:0000256" key="9">
    <source>
        <dbReference type="RuleBase" id="RU004432"/>
    </source>
</evidence>
<dbReference type="SUPFAM" id="SSF52540">
    <property type="entry name" value="P-loop containing nucleoside triphosphate hydrolases"/>
    <property type="match status" value="2"/>
</dbReference>
<comment type="subunit">
    <text evidence="7">Homohexamer. The oligomerization is ATP-dependent.</text>
</comment>
<protein>
    <recommendedName>
        <fullName evidence="2">Chaperone protein ClpB</fullName>
    </recommendedName>
</protein>
<evidence type="ECO:0000313" key="12">
    <source>
        <dbReference type="EMBL" id="RDB35846.1"/>
    </source>
</evidence>
<dbReference type="FunFam" id="3.40.50.300:FF:000025">
    <property type="entry name" value="ATP-dependent Clp protease subunit"/>
    <property type="match status" value="1"/>
</dbReference>
<dbReference type="InterPro" id="IPR004176">
    <property type="entry name" value="Clp_R_N"/>
</dbReference>
<evidence type="ECO:0000259" key="11">
    <source>
        <dbReference type="PROSITE" id="PS51903"/>
    </source>
</evidence>
<dbReference type="PROSITE" id="PS00871">
    <property type="entry name" value="CLPAB_2"/>
    <property type="match status" value="1"/>
</dbReference>
<sequence>MALQLTHRAQQAVNESHALAKQNGNPELTPAHILYTIFKEEEEIVKMVCQHLGIKISNVTGEFKKIIDLLPKVSGGNDPTNSPFLTAYLESVEKIRKELRDEFISIEHFLIAAPISKQQSLNSLFQKLNLDSSTLQKAVYSIRGNNTVTDQSPENKLGVLEKYARDLTKLAEENKLDPVIGRDSEVRRVVQILSRRTKNNPILIGEPGVGKTAIAEGLAQRIIRGDVPETLKNRKILGLDIASLVAGAKFRGEFEERLKAVLKAVQDASGKIILFIDEIHTMVKAGGGEGSMDAGNMLKPALARGELRCIGATTLDEYRIIEKDPALERRFQPVMVHPPSVEDTITILRGLKEKYEIHHGVRIKDNALLAAATLSDRYIPDRFLPDKAIDLIDEASSRLKIQLDSVPEKIDTIERKISQFKIELVALSKETDKQSITKKNEIETHLKELEVDAKNLREKWQLAKGSVNEINQLKKEIENARVRMEEAERHADYARASEIKFGEMPKLQERLRSLTNTASDSKNSDASVYLKEEVDAEDIAAVVSTWTGVPVQKLFSAEKQRLLQLETELQESVVGQDHALRAVANAIRLTRSGLKDPNKPMGSFLFLGPTGVGKTETAKALAKSLFDSEKSIIRIDMSEYMEQHSVARLIGAPPGYVGFEEGGQLTEAVRRKPYSVVLFDEIEKANPKVLNVLLQMLDEGRLTDGQGRTINFQNCIVIMTSNIGAHRILEAPPHERDHTKLKNAVMEELLQFMRPELLNRIDETVIFNALSETVIEKIVSIHVAKLNARLLSQQHMQLEVTPQLISRIAQEGWDINFGARPLKRSLQEKIEIPLSIELLNGKFNEGDIIFAHENENQEVVFTKK</sequence>
<dbReference type="Pfam" id="PF17871">
    <property type="entry name" value="AAA_lid_9"/>
    <property type="match status" value="1"/>
</dbReference>
<evidence type="ECO:0000256" key="10">
    <source>
        <dbReference type="SAM" id="Coils"/>
    </source>
</evidence>
<dbReference type="InterPro" id="IPR019489">
    <property type="entry name" value="Clp_ATPase_C"/>
</dbReference>
<dbReference type="PRINTS" id="PR00300">
    <property type="entry name" value="CLPPROTEASEA"/>
</dbReference>
<keyword evidence="10" id="KW-0175">Coiled coil</keyword>
<dbReference type="GO" id="GO:0016887">
    <property type="term" value="F:ATP hydrolysis activity"/>
    <property type="evidence" value="ECO:0007669"/>
    <property type="project" value="InterPro"/>
</dbReference>
<dbReference type="InterPro" id="IPR036628">
    <property type="entry name" value="Clp_N_dom_sf"/>
</dbReference>
<dbReference type="GO" id="GO:0005524">
    <property type="term" value="F:ATP binding"/>
    <property type="evidence" value="ECO:0007669"/>
    <property type="project" value="UniProtKB-KW"/>
</dbReference>
<feature type="coiled-coil region" evidence="10">
    <location>
        <begin position="410"/>
        <end position="497"/>
    </location>
</feature>
<dbReference type="Gene3D" id="3.40.50.300">
    <property type="entry name" value="P-loop containing nucleotide triphosphate hydrolases"/>
    <property type="match status" value="3"/>
</dbReference>
<evidence type="ECO:0000256" key="6">
    <source>
        <dbReference type="ARBA" id="ARBA00023186"/>
    </source>
</evidence>
<dbReference type="Proteomes" id="UP000253934">
    <property type="component" value="Unassembled WGS sequence"/>
</dbReference>
<comment type="similarity">
    <text evidence="1 9">Belongs to the ClpA/ClpB family.</text>
</comment>
<comment type="caution">
    <text evidence="12">The sequence shown here is derived from an EMBL/GenBank/DDBJ whole genome shotgun (WGS) entry which is preliminary data.</text>
</comment>
<dbReference type="InterPro" id="IPR028299">
    <property type="entry name" value="ClpA/B_CS2"/>
</dbReference>
<dbReference type="EMBL" id="QOVW01000073">
    <property type="protein sequence ID" value="RDB35846.1"/>
    <property type="molecule type" value="Genomic_DNA"/>
</dbReference>
<keyword evidence="3 8" id="KW-0677">Repeat</keyword>
<gene>
    <name evidence="12" type="ORF">DCC88_08060</name>
</gene>
<dbReference type="PROSITE" id="PS51903">
    <property type="entry name" value="CLP_R"/>
    <property type="match status" value="1"/>
</dbReference>
<evidence type="ECO:0000256" key="3">
    <source>
        <dbReference type="ARBA" id="ARBA00022737"/>
    </source>
</evidence>
<dbReference type="SUPFAM" id="SSF81923">
    <property type="entry name" value="Double Clp-N motif"/>
    <property type="match status" value="1"/>
</dbReference>
<dbReference type="Pfam" id="PF02861">
    <property type="entry name" value="Clp_N"/>
    <property type="match status" value="1"/>
</dbReference>
<feature type="domain" description="Clp R" evidence="11">
    <location>
        <begin position="2"/>
        <end position="145"/>
    </location>
</feature>
<evidence type="ECO:0000256" key="8">
    <source>
        <dbReference type="PROSITE-ProRule" id="PRU01251"/>
    </source>
</evidence>
<dbReference type="PANTHER" id="PTHR11638:SF18">
    <property type="entry name" value="HEAT SHOCK PROTEIN 104"/>
    <property type="match status" value="1"/>
</dbReference>
<accession>A0A369KXE7</accession>
<dbReference type="GO" id="GO:0005737">
    <property type="term" value="C:cytoplasm"/>
    <property type="evidence" value="ECO:0007669"/>
    <property type="project" value="TreeGrafter"/>
</dbReference>
<dbReference type="InterPro" id="IPR018368">
    <property type="entry name" value="ClpA/B_CS1"/>
</dbReference>
<keyword evidence="6 9" id="KW-0143">Chaperone</keyword>
<dbReference type="InterPro" id="IPR041546">
    <property type="entry name" value="ClpA/ClpB_AAA_lid"/>
</dbReference>
<dbReference type="SMART" id="SM01086">
    <property type="entry name" value="ClpB_D2-small"/>
    <property type="match status" value="1"/>
</dbReference>
<dbReference type="RefSeq" id="WP_338634892.1">
    <property type="nucleotide sequence ID" value="NZ_CP146516.1"/>
</dbReference>
<evidence type="ECO:0000313" key="13">
    <source>
        <dbReference type="Proteomes" id="UP000253934"/>
    </source>
</evidence>
<dbReference type="GO" id="GO:0034605">
    <property type="term" value="P:cellular response to heat"/>
    <property type="evidence" value="ECO:0007669"/>
    <property type="project" value="TreeGrafter"/>
</dbReference>
<dbReference type="InterPro" id="IPR003959">
    <property type="entry name" value="ATPase_AAA_core"/>
</dbReference>
<dbReference type="Gene3D" id="1.10.8.60">
    <property type="match status" value="1"/>
</dbReference>
<evidence type="ECO:0000256" key="2">
    <source>
        <dbReference type="ARBA" id="ARBA00017574"/>
    </source>
</evidence>
<keyword evidence="4 9" id="KW-0547">Nucleotide-binding</keyword>
<dbReference type="FunFam" id="3.40.50.300:FF:000120">
    <property type="entry name" value="ATP-dependent chaperone ClpB"/>
    <property type="match status" value="1"/>
</dbReference>